<feature type="compositionally biased region" description="Polar residues" evidence="1">
    <location>
        <begin position="546"/>
        <end position="558"/>
    </location>
</feature>
<feature type="region of interest" description="Disordered" evidence="1">
    <location>
        <begin position="501"/>
        <end position="640"/>
    </location>
</feature>
<dbReference type="InterPro" id="IPR040385">
    <property type="entry name" value="RABL6"/>
</dbReference>
<dbReference type="Proteomes" id="UP001153712">
    <property type="component" value="Chromosome 9"/>
</dbReference>
<feature type="compositionally biased region" description="Basic and acidic residues" evidence="1">
    <location>
        <begin position="589"/>
        <end position="601"/>
    </location>
</feature>
<feature type="compositionally biased region" description="Polar residues" evidence="1">
    <location>
        <begin position="19"/>
        <end position="32"/>
    </location>
</feature>
<dbReference type="GO" id="GO:0005634">
    <property type="term" value="C:nucleus"/>
    <property type="evidence" value="ECO:0007669"/>
    <property type="project" value="TreeGrafter"/>
</dbReference>
<evidence type="ECO:0000256" key="1">
    <source>
        <dbReference type="SAM" id="MobiDB-lite"/>
    </source>
</evidence>
<proteinExistence type="predicted"/>
<gene>
    <name evidence="2" type="ORF">PHYEVI_LOCUS11690</name>
</gene>
<dbReference type="GO" id="GO:0005525">
    <property type="term" value="F:GTP binding"/>
    <property type="evidence" value="ECO:0007669"/>
    <property type="project" value="InterPro"/>
</dbReference>
<name>A0A9N9U2C7_PHYSR</name>
<dbReference type="PANTHER" id="PTHR14932:SF1">
    <property type="entry name" value="RAB-LIKE PROTEIN 6"/>
    <property type="match status" value="1"/>
</dbReference>
<organism evidence="2 3">
    <name type="scientific">Phyllotreta striolata</name>
    <name type="common">Striped flea beetle</name>
    <name type="synonym">Crioceris striolata</name>
    <dbReference type="NCBI Taxonomy" id="444603"/>
    <lineage>
        <taxon>Eukaryota</taxon>
        <taxon>Metazoa</taxon>
        <taxon>Ecdysozoa</taxon>
        <taxon>Arthropoda</taxon>
        <taxon>Hexapoda</taxon>
        <taxon>Insecta</taxon>
        <taxon>Pterygota</taxon>
        <taxon>Neoptera</taxon>
        <taxon>Endopterygota</taxon>
        <taxon>Coleoptera</taxon>
        <taxon>Polyphaga</taxon>
        <taxon>Cucujiformia</taxon>
        <taxon>Chrysomeloidea</taxon>
        <taxon>Chrysomelidae</taxon>
        <taxon>Galerucinae</taxon>
        <taxon>Alticini</taxon>
        <taxon>Phyllotreta</taxon>
    </lineage>
</organism>
<dbReference type="PROSITE" id="PS51419">
    <property type="entry name" value="RAB"/>
    <property type="match status" value="1"/>
</dbReference>
<dbReference type="SMART" id="SM00175">
    <property type="entry name" value="RAB"/>
    <property type="match status" value="1"/>
</dbReference>
<reference evidence="2" key="1">
    <citation type="submission" date="2022-01" db="EMBL/GenBank/DDBJ databases">
        <authorList>
            <person name="King R."/>
        </authorList>
    </citation>
    <scope>NUCLEOTIDE SEQUENCE</scope>
</reference>
<feature type="region of interest" description="Disordered" evidence="1">
    <location>
        <begin position="424"/>
        <end position="481"/>
    </location>
</feature>
<feature type="compositionally biased region" description="Basic and acidic residues" evidence="1">
    <location>
        <begin position="448"/>
        <end position="472"/>
    </location>
</feature>
<dbReference type="InterPro" id="IPR027417">
    <property type="entry name" value="P-loop_NTPase"/>
</dbReference>
<dbReference type="PANTHER" id="PTHR14932">
    <property type="entry name" value="RAS GTPASE-RELATED"/>
    <property type="match status" value="1"/>
</dbReference>
<dbReference type="Pfam" id="PF08477">
    <property type="entry name" value="Roc"/>
    <property type="match status" value="1"/>
</dbReference>
<dbReference type="AlphaFoldDB" id="A0A9N9U2C7"/>
<accession>A0A9N9U2C7</accession>
<sequence length="640" mass="71676">MFSAIKRLASKGDGPINNGPASRPSSHQTMSSSLQKKFARGVQYNMKIVIKGDRNVGKTCLFHRLQGKKFVEEYIPTDEIQVTSIQWNYKATDDIVKVEVWDVVDKGKKKKHFEGLKLENTQIEVEEEHALDAEFLDVYKGTNGVIMIMDLTKNWTFDYIQRELPKIPEHIPVIILSNHCDMSHHRTVTTDHVNYYIESIASTRSAQVRHSESSMRNGFGLKILHKFFNLPFLQLQKETLLKQLERNDVETEATIQELDMYCHSDEANYGKFLENLVKKRREVADSNANIPPPLVKPLPNSGTDMKRSQSASIVIGAGKPIPYGNVALAVKKPIPQQISKSSSMSSGFVSKWGTDTKIAESTPDIKSLQISPIKSVEEFCPDNGQLGGFLDDVQIASSQINEEDDSGTDTDTGNPLVSEFQDDFEEEMPKPLKHSKKVESSNGAPKLPKSDESKENEGDKSLPEDYDMKQTTDEFDSTINSEISELTSDAYDAWIGVDTKWRRSPEGGEDNSVVSQTLDYSNSNSTVYDDSNSVNSSNVHMELLSSRASFPTKSSGNSEAEDGGPSSNSAVKEKKQKAKSVKKHKKKDKEKEKPKDSDKKADKKNKRRSRDEAFNSHKDELEEFLNGTTSPPLEADYEAI</sequence>
<evidence type="ECO:0000313" key="2">
    <source>
        <dbReference type="EMBL" id="CAG9865455.1"/>
    </source>
</evidence>
<dbReference type="SUPFAM" id="SSF52540">
    <property type="entry name" value="P-loop containing nucleoside triphosphate hydrolases"/>
    <property type="match status" value="1"/>
</dbReference>
<feature type="compositionally biased region" description="Basic residues" evidence="1">
    <location>
        <begin position="574"/>
        <end position="588"/>
    </location>
</feature>
<dbReference type="PRINTS" id="PR00449">
    <property type="entry name" value="RASTRNSFRMNG"/>
</dbReference>
<keyword evidence="3" id="KW-1185">Reference proteome</keyword>
<dbReference type="OrthoDB" id="207081at2759"/>
<protein>
    <recommendedName>
        <fullName evidence="4">Rab-like protein 6</fullName>
    </recommendedName>
</protein>
<feature type="compositionally biased region" description="Basic and acidic residues" evidence="1">
    <location>
        <begin position="609"/>
        <end position="620"/>
    </location>
</feature>
<dbReference type="Gene3D" id="3.40.50.300">
    <property type="entry name" value="P-loop containing nucleotide triphosphate hydrolases"/>
    <property type="match status" value="1"/>
</dbReference>
<dbReference type="GO" id="GO:0005829">
    <property type="term" value="C:cytosol"/>
    <property type="evidence" value="ECO:0007669"/>
    <property type="project" value="TreeGrafter"/>
</dbReference>
<evidence type="ECO:0008006" key="4">
    <source>
        <dbReference type="Google" id="ProtNLM"/>
    </source>
</evidence>
<feature type="region of interest" description="Disordered" evidence="1">
    <location>
        <begin position="9"/>
        <end position="32"/>
    </location>
</feature>
<feature type="compositionally biased region" description="Low complexity" evidence="1">
    <location>
        <begin position="519"/>
        <end position="539"/>
    </location>
</feature>
<evidence type="ECO:0000313" key="3">
    <source>
        <dbReference type="Proteomes" id="UP001153712"/>
    </source>
</evidence>
<dbReference type="EMBL" id="OU900102">
    <property type="protein sequence ID" value="CAG9865455.1"/>
    <property type="molecule type" value="Genomic_DNA"/>
</dbReference>